<proteinExistence type="predicted"/>
<dbReference type="EMBL" id="JADFTS010000005">
    <property type="protein sequence ID" value="KAF9607059.1"/>
    <property type="molecule type" value="Genomic_DNA"/>
</dbReference>
<accession>A0A835LXR2</accession>
<feature type="region of interest" description="Disordered" evidence="1">
    <location>
        <begin position="92"/>
        <end position="113"/>
    </location>
</feature>
<reference evidence="2 3" key="1">
    <citation type="submission" date="2020-10" db="EMBL/GenBank/DDBJ databases">
        <title>The Coptis chinensis genome and diversification of protoberbering-type alkaloids.</title>
        <authorList>
            <person name="Wang B."/>
            <person name="Shu S."/>
            <person name="Song C."/>
            <person name="Liu Y."/>
        </authorList>
    </citation>
    <scope>NUCLEOTIDE SEQUENCE [LARGE SCALE GENOMIC DNA]</scope>
    <source>
        <strain evidence="2">HL-2020</strain>
        <tissue evidence="2">Leaf</tissue>
    </source>
</reference>
<evidence type="ECO:0000256" key="1">
    <source>
        <dbReference type="SAM" id="MobiDB-lite"/>
    </source>
</evidence>
<sequence>MFDFLGCDCYIAFSLFQQTDIKNLLKAALVMCPHKYCRCFLQERTVTFSQASTPTNIASTGKQDGVRMPKELFVPWTLYFLKRDVDSSSKRSTISSKESVGPKAVHDDPTEEQQINSEVDSGLIDPAFLDALSEELLAEVLPLNMVKAALQHAQVECVNSFSGQVYHKCYMSYAYYPNGISRNTSSGESQVFRGSCTILSDDVGWGLRRLSSTVMGMNHDSRKL</sequence>
<name>A0A835LXR2_9MAGN</name>
<evidence type="ECO:0000313" key="3">
    <source>
        <dbReference type="Proteomes" id="UP000631114"/>
    </source>
</evidence>
<comment type="caution">
    <text evidence="2">The sequence shown here is derived from an EMBL/GenBank/DDBJ whole genome shotgun (WGS) entry which is preliminary data.</text>
</comment>
<organism evidence="2 3">
    <name type="scientific">Coptis chinensis</name>
    <dbReference type="NCBI Taxonomy" id="261450"/>
    <lineage>
        <taxon>Eukaryota</taxon>
        <taxon>Viridiplantae</taxon>
        <taxon>Streptophyta</taxon>
        <taxon>Embryophyta</taxon>
        <taxon>Tracheophyta</taxon>
        <taxon>Spermatophyta</taxon>
        <taxon>Magnoliopsida</taxon>
        <taxon>Ranunculales</taxon>
        <taxon>Ranunculaceae</taxon>
        <taxon>Coptidoideae</taxon>
        <taxon>Coptis</taxon>
    </lineage>
</organism>
<dbReference type="AlphaFoldDB" id="A0A835LXR2"/>
<dbReference type="Proteomes" id="UP000631114">
    <property type="component" value="Unassembled WGS sequence"/>
</dbReference>
<evidence type="ECO:0000313" key="2">
    <source>
        <dbReference type="EMBL" id="KAF9607059.1"/>
    </source>
</evidence>
<protein>
    <submittedName>
        <fullName evidence="2">Uncharacterized protein</fullName>
    </submittedName>
</protein>
<dbReference type="OrthoDB" id="8068875at2759"/>
<keyword evidence="3" id="KW-1185">Reference proteome</keyword>
<gene>
    <name evidence="2" type="ORF">IFM89_030886</name>
</gene>